<evidence type="ECO:0000256" key="5">
    <source>
        <dbReference type="PROSITE-ProRule" id="PRU01172"/>
    </source>
</evidence>
<dbReference type="SUPFAM" id="SSF57424">
    <property type="entry name" value="LDL receptor-like module"/>
    <property type="match status" value="1"/>
</dbReference>
<dbReference type="InterPro" id="IPR016186">
    <property type="entry name" value="C-type_lectin-like/link_sf"/>
</dbReference>
<dbReference type="InterPro" id="IPR051005">
    <property type="entry name" value="Pentraxin_domain"/>
</dbReference>
<dbReference type="InterPro" id="IPR036055">
    <property type="entry name" value="LDL_receptor-like_sf"/>
</dbReference>
<evidence type="ECO:0000259" key="7">
    <source>
        <dbReference type="PROSITE" id="PS50041"/>
    </source>
</evidence>
<dbReference type="AlphaFoldDB" id="A0AAN9A661"/>
<keyword evidence="3 4" id="KW-1015">Disulfide bond</keyword>
<keyword evidence="10" id="KW-1185">Reference proteome</keyword>
<evidence type="ECO:0000256" key="4">
    <source>
        <dbReference type="PROSITE-ProRule" id="PRU00124"/>
    </source>
</evidence>
<dbReference type="PANTHER" id="PTHR45869">
    <property type="entry name" value="C-REACTIVE PROTEIN-RELATED"/>
    <property type="match status" value="1"/>
</dbReference>
<dbReference type="Pfam" id="PF00057">
    <property type="entry name" value="Ldl_recept_a"/>
    <property type="match status" value="1"/>
</dbReference>
<dbReference type="InterPro" id="IPR013320">
    <property type="entry name" value="ConA-like_dom_sf"/>
</dbReference>
<dbReference type="Gene3D" id="3.10.100.10">
    <property type="entry name" value="Mannose-Binding Protein A, subunit A"/>
    <property type="match status" value="1"/>
</dbReference>
<dbReference type="SMART" id="SM00192">
    <property type="entry name" value="LDLa"/>
    <property type="match status" value="1"/>
</dbReference>
<feature type="non-terminal residue" evidence="9">
    <location>
        <position position="728"/>
    </location>
</feature>
<dbReference type="Gene3D" id="2.60.120.200">
    <property type="match status" value="1"/>
</dbReference>
<evidence type="ECO:0000256" key="2">
    <source>
        <dbReference type="ARBA" id="ARBA00022837"/>
    </source>
</evidence>
<dbReference type="GO" id="GO:0016020">
    <property type="term" value="C:membrane"/>
    <property type="evidence" value="ECO:0007669"/>
    <property type="project" value="InterPro"/>
</dbReference>
<dbReference type="InterPro" id="IPR023415">
    <property type="entry name" value="LDLR_class-A_CS"/>
</dbReference>
<evidence type="ECO:0000256" key="6">
    <source>
        <dbReference type="SAM" id="SignalP"/>
    </source>
</evidence>
<dbReference type="Proteomes" id="UP001381693">
    <property type="component" value="Unassembled WGS sequence"/>
</dbReference>
<dbReference type="SUPFAM" id="SSF49899">
    <property type="entry name" value="Concanavalin A-like lectins/glucanases"/>
    <property type="match status" value="1"/>
</dbReference>
<dbReference type="GO" id="GO:0005230">
    <property type="term" value="F:extracellular ligand-gated monoatomic ion channel activity"/>
    <property type="evidence" value="ECO:0007669"/>
    <property type="project" value="InterPro"/>
</dbReference>
<feature type="disulfide bond" evidence="4">
    <location>
        <begin position="509"/>
        <end position="524"/>
    </location>
</feature>
<gene>
    <name evidence="9" type="ORF">SK128_010655</name>
</gene>
<dbReference type="PROSITE" id="PS50068">
    <property type="entry name" value="LDLRA_2"/>
    <property type="match status" value="1"/>
</dbReference>
<dbReference type="PROSITE" id="PS51828">
    <property type="entry name" value="PTX_2"/>
    <property type="match status" value="1"/>
</dbReference>
<keyword evidence="1" id="KW-0479">Metal-binding</keyword>
<comment type="caution">
    <text evidence="9">The sequence shown here is derived from an EMBL/GenBank/DDBJ whole genome shotgun (WGS) entry which is preliminary data.</text>
</comment>
<protein>
    <recommendedName>
        <fullName evidence="11">C-type lectin domain-containing protein</fullName>
    </recommendedName>
</protein>
<comment type="caution">
    <text evidence="5">Lacks conserved residue(s) required for the propagation of feature annotation.</text>
</comment>
<reference evidence="9 10" key="1">
    <citation type="submission" date="2023-11" db="EMBL/GenBank/DDBJ databases">
        <title>Halocaridina rubra genome assembly.</title>
        <authorList>
            <person name="Smith C."/>
        </authorList>
    </citation>
    <scope>NUCLEOTIDE SEQUENCE [LARGE SCALE GENOMIC DNA]</scope>
    <source>
        <strain evidence="9">EP-1</strain>
        <tissue evidence="9">Whole</tissue>
    </source>
</reference>
<dbReference type="Pfam" id="PF00354">
    <property type="entry name" value="Pentaxin"/>
    <property type="match status" value="1"/>
</dbReference>
<evidence type="ECO:0000256" key="1">
    <source>
        <dbReference type="ARBA" id="ARBA00022723"/>
    </source>
</evidence>
<dbReference type="GO" id="GO:0046872">
    <property type="term" value="F:metal ion binding"/>
    <property type="evidence" value="ECO:0007669"/>
    <property type="project" value="UniProtKB-KW"/>
</dbReference>
<keyword evidence="6" id="KW-0732">Signal</keyword>
<dbReference type="SUPFAM" id="SSF56436">
    <property type="entry name" value="C-type lectin-like"/>
    <property type="match status" value="1"/>
</dbReference>
<proteinExistence type="predicted"/>
<keyword evidence="2" id="KW-0106">Calcium</keyword>
<dbReference type="PANTHER" id="PTHR45869:SF8">
    <property type="entry name" value="LAMG-LIKE JELLYROLL FOLD DOMAIN-CONTAINING PROTEIN"/>
    <property type="match status" value="1"/>
</dbReference>
<dbReference type="Pfam" id="PF00059">
    <property type="entry name" value="Lectin_C"/>
    <property type="match status" value="1"/>
</dbReference>
<dbReference type="PROSITE" id="PS50041">
    <property type="entry name" value="C_TYPE_LECTIN_2"/>
    <property type="match status" value="1"/>
</dbReference>
<dbReference type="Pfam" id="PF02931">
    <property type="entry name" value="Neur_chan_LBD"/>
    <property type="match status" value="1"/>
</dbReference>
<dbReference type="Gene3D" id="2.70.170.10">
    <property type="entry name" value="Neurotransmitter-gated ion-channel ligand-binding domain"/>
    <property type="match status" value="1"/>
</dbReference>
<organism evidence="9 10">
    <name type="scientific">Halocaridina rubra</name>
    <name type="common">Hawaiian red shrimp</name>
    <dbReference type="NCBI Taxonomy" id="373956"/>
    <lineage>
        <taxon>Eukaryota</taxon>
        <taxon>Metazoa</taxon>
        <taxon>Ecdysozoa</taxon>
        <taxon>Arthropoda</taxon>
        <taxon>Crustacea</taxon>
        <taxon>Multicrustacea</taxon>
        <taxon>Malacostraca</taxon>
        <taxon>Eumalacostraca</taxon>
        <taxon>Eucarida</taxon>
        <taxon>Decapoda</taxon>
        <taxon>Pleocyemata</taxon>
        <taxon>Caridea</taxon>
        <taxon>Atyoidea</taxon>
        <taxon>Atyidae</taxon>
        <taxon>Halocaridina</taxon>
    </lineage>
</organism>
<dbReference type="InterPro" id="IPR006202">
    <property type="entry name" value="Neur_chan_lig-bd"/>
</dbReference>
<name>A0AAN9A661_HALRR</name>
<feature type="chain" id="PRO_5042835325" description="C-type lectin domain-containing protein" evidence="6">
    <location>
        <begin position="24"/>
        <end position="728"/>
    </location>
</feature>
<dbReference type="CDD" id="cd00112">
    <property type="entry name" value="LDLa"/>
    <property type="match status" value="1"/>
</dbReference>
<dbReference type="SUPFAM" id="SSF63712">
    <property type="entry name" value="Nicotinic receptor ligand binding domain-like"/>
    <property type="match status" value="1"/>
</dbReference>
<dbReference type="InterPro" id="IPR016187">
    <property type="entry name" value="CTDL_fold"/>
</dbReference>
<dbReference type="EMBL" id="JAXCGZ010010255">
    <property type="protein sequence ID" value="KAK7075684.1"/>
    <property type="molecule type" value="Genomic_DNA"/>
</dbReference>
<dbReference type="PROSITE" id="PS01209">
    <property type="entry name" value="LDLRA_1"/>
    <property type="match status" value="1"/>
</dbReference>
<feature type="domain" description="C-type lectin" evidence="7">
    <location>
        <begin position="263"/>
        <end position="382"/>
    </location>
</feature>
<dbReference type="PRINTS" id="PR00895">
    <property type="entry name" value="PENTAXIN"/>
</dbReference>
<feature type="disulfide bond" evidence="4">
    <location>
        <begin position="490"/>
        <end position="502"/>
    </location>
</feature>
<evidence type="ECO:0000313" key="10">
    <source>
        <dbReference type="Proteomes" id="UP001381693"/>
    </source>
</evidence>
<dbReference type="InterPro" id="IPR001304">
    <property type="entry name" value="C-type_lectin-like"/>
</dbReference>
<feature type="disulfide bond" evidence="4">
    <location>
        <begin position="497"/>
        <end position="515"/>
    </location>
</feature>
<dbReference type="Gene3D" id="4.10.400.10">
    <property type="entry name" value="Low-density Lipoprotein Receptor"/>
    <property type="match status" value="1"/>
</dbReference>
<evidence type="ECO:0000259" key="8">
    <source>
        <dbReference type="PROSITE" id="PS51828"/>
    </source>
</evidence>
<dbReference type="InterPro" id="IPR001759">
    <property type="entry name" value="PTX_dom"/>
</dbReference>
<evidence type="ECO:0000313" key="9">
    <source>
        <dbReference type="EMBL" id="KAK7075684.1"/>
    </source>
</evidence>
<sequence>MELSVRQLLLLGCVLLLPDVIKLVDTQLKLQTNINKTVVHFQMEGMARPDTFLKYKKNIPLMKRLTVCFRVYLLQVRDEDAILSYALEDAADELFIAFSFAEQALIVACCKEPMWMKLAMPVRLRTWISVCIALNLDDMKYHLASYGDVREGMIPTVKKANYVIRNGGLLILGQDQDVFDGGFNKLQSLRGDLSDLRIYDYVLPSALMTSYAECSIYINVLPMIDLEALESDFELVNVYYEEIPERVICSRDTNFTVILPEFRSFIASELVCHTLGGKLALPQSDSDKNDLFQTVLPYGRECAEVASDNFWIGAIGNADTQKWEHYLTKEPLSYTNFLGGGDNAIAENAKCATFIGHNFTMESERGLWTAQGCLEERCAVCSFKKVAILKVRGLCAESEFDRWFFLSERNGSISFSGVYYSEIIKNPPVTNEETGITNYGSWTLRRIDKPEMTATMAMNSPRHYPIGLNTWIIKNGKCGISTMTLVLTSCKDHQFSCSDGGCISIDYRCDSESTCRDGSDEEGCSYLYVNNNYDITSPPPRLRGVAVKISLHINIKSIKKIDLPNFNFVCEIEIVLQWIDARVKVQYLNIIDEINVVPQNEYPWVPKLEYSGDENTVSDTVTTKSRMVVLRRSSPLGDNDQIVQESLAFDARKSPLLLKEELTVSTVCLYDLQAFPFDTQTCTIGVKLYGATREYVMLDPSGSGVTMEGRRRGLEYELVNETMQRRDD</sequence>
<dbReference type="InterPro" id="IPR036734">
    <property type="entry name" value="Neur_chan_lig-bd_sf"/>
</dbReference>
<evidence type="ECO:0000256" key="3">
    <source>
        <dbReference type="ARBA" id="ARBA00023157"/>
    </source>
</evidence>
<dbReference type="InterPro" id="IPR002172">
    <property type="entry name" value="LDrepeatLR_classA_rpt"/>
</dbReference>
<accession>A0AAN9A661</accession>
<dbReference type="SMART" id="SM00159">
    <property type="entry name" value="PTX"/>
    <property type="match status" value="1"/>
</dbReference>
<evidence type="ECO:0008006" key="11">
    <source>
        <dbReference type="Google" id="ProtNLM"/>
    </source>
</evidence>
<feature type="signal peptide" evidence="6">
    <location>
        <begin position="1"/>
        <end position="23"/>
    </location>
</feature>
<feature type="domain" description="Pentraxin (PTX)" evidence="8">
    <location>
        <begin position="35"/>
        <end position="249"/>
    </location>
</feature>